<keyword evidence="1" id="KW-0413">Isomerase</keyword>
<name>F0IAA5_STRSA</name>
<dbReference type="EC" id="5.4.2.-" evidence="1"/>
<dbReference type="InterPro" id="IPR029033">
    <property type="entry name" value="His_PPase_superfam"/>
</dbReference>
<dbReference type="AlphaFoldDB" id="F0IAA5"/>
<evidence type="ECO:0000313" key="1">
    <source>
        <dbReference type="EMBL" id="EGD31245.1"/>
    </source>
</evidence>
<dbReference type="GO" id="GO:0016791">
    <property type="term" value="F:phosphatase activity"/>
    <property type="evidence" value="ECO:0007669"/>
    <property type="project" value="TreeGrafter"/>
</dbReference>
<dbReference type="GO" id="GO:0005737">
    <property type="term" value="C:cytoplasm"/>
    <property type="evidence" value="ECO:0007669"/>
    <property type="project" value="TreeGrafter"/>
</dbReference>
<accession>F0IAA5</accession>
<dbReference type="Pfam" id="PF00300">
    <property type="entry name" value="His_Phos_1"/>
    <property type="match status" value="1"/>
</dbReference>
<dbReference type="PATRIC" id="fig|888810.3.peg.1623"/>
<gene>
    <name evidence="1" type="ORF">HMPREF9382_1654</name>
</gene>
<dbReference type="SUPFAM" id="SSF53254">
    <property type="entry name" value="Phosphoglycerate mutase-like"/>
    <property type="match status" value="1"/>
</dbReference>
<dbReference type="GO" id="GO:0016853">
    <property type="term" value="F:isomerase activity"/>
    <property type="evidence" value="ECO:0007669"/>
    <property type="project" value="UniProtKB-KW"/>
</dbReference>
<organism evidence="1 2">
    <name type="scientific">Streptococcus sanguinis SK115</name>
    <dbReference type="NCBI Taxonomy" id="888810"/>
    <lineage>
        <taxon>Bacteria</taxon>
        <taxon>Bacillati</taxon>
        <taxon>Bacillota</taxon>
        <taxon>Bacilli</taxon>
        <taxon>Lactobacillales</taxon>
        <taxon>Streptococcaceae</taxon>
        <taxon>Streptococcus</taxon>
    </lineage>
</organism>
<protein>
    <submittedName>
        <fullName evidence="1">Phosphoglycerate mutase</fullName>
        <ecNumber evidence="1">5.4.2.-</ecNumber>
    </submittedName>
</protein>
<proteinExistence type="predicted"/>
<dbReference type="SMART" id="SM00855">
    <property type="entry name" value="PGAM"/>
    <property type="match status" value="1"/>
</dbReference>
<comment type="caution">
    <text evidence="1">The sequence shown here is derived from an EMBL/GenBank/DDBJ whole genome shotgun (WGS) entry which is preliminary data.</text>
</comment>
<dbReference type="PANTHER" id="PTHR48100:SF59">
    <property type="entry name" value="ADENOSYLCOBALAMIN_ALPHA-RIBAZOLE PHOSPHATASE"/>
    <property type="match status" value="1"/>
</dbReference>
<dbReference type="InterPro" id="IPR050275">
    <property type="entry name" value="PGM_Phosphatase"/>
</dbReference>
<reference evidence="1 2" key="1">
    <citation type="submission" date="2011-02" db="EMBL/GenBank/DDBJ databases">
        <authorList>
            <person name="Muzny D."/>
            <person name="Qin X."/>
            <person name="Deng J."/>
            <person name="Jiang H."/>
            <person name="Liu Y."/>
            <person name="Qu J."/>
            <person name="Song X.-Z."/>
            <person name="Zhang L."/>
            <person name="Thornton R."/>
            <person name="Coyle M."/>
            <person name="Francisco L."/>
            <person name="Jackson L."/>
            <person name="Javaid M."/>
            <person name="Korchina V."/>
            <person name="Kovar C."/>
            <person name="Mata R."/>
            <person name="Mathew T."/>
            <person name="Ngo R."/>
            <person name="Nguyen L."/>
            <person name="Nguyen N."/>
            <person name="Okwuonu G."/>
            <person name="Ongeri F."/>
            <person name="Pham C."/>
            <person name="Simmons D."/>
            <person name="Wilczek-Boney K."/>
            <person name="Hale W."/>
            <person name="Jakkamsetti A."/>
            <person name="Pham P."/>
            <person name="Ruth R."/>
            <person name="San Lucas F."/>
            <person name="Warren J."/>
            <person name="Zhang J."/>
            <person name="Zhao Z."/>
            <person name="Zhou C."/>
            <person name="Zhu D."/>
            <person name="Lee S."/>
            <person name="Bess C."/>
            <person name="Blankenburg K."/>
            <person name="Forbes L."/>
            <person name="Fu Q."/>
            <person name="Gubbala S."/>
            <person name="Hirani K."/>
            <person name="Jayaseelan J.C."/>
            <person name="Lara F."/>
            <person name="Munidasa M."/>
            <person name="Palculict T."/>
            <person name="Patil S."/>
            <person name="Pu L.-L."/>
            <person name="Saada N."/>
            <person name="Tang L."/>
            <person name="Weissenberger G."/>
            <person name="Zhu Y."/>
            <person name="Hemphill L."/>
            <person name="Shang Y."/>
            <person name="Youmans B."/>
            <person name="Ayvaz T."/>
            <person name="Ross M."/>
            <person name="Santibanez J."/>
            <person name="Aqrawi P."/>
            <person name="Gross S."/>
            <person name="Joshi V."/>
            <person name="Fowler G."/>
            <person name="Nazareth L."/>
            <person name="Reid J."/>
            <person name="Worley K."/>
            <person name="Petrosino J."/>
            <person name="Highlander S."/>
            <person name="Gibbs R."/>
        </authorList>
    </citation>
    <scope>NUCLEOTIDE SEQUENCE [LARGE SCALE GENOMIC DNA]</scope>
    <source>
        <strain evidence="1 2">SK115</strain>
    </source>
</reference>
<dbReference type="PANTHER" id="PTHR48100">
    <property type="entry name" value="BROAD-SPECIFICITY PHOSPHATASE YOR283W-RELATED"/>
    <property type="match status" value="1"/>
</dbReference>
<dbReference type="HOGENOM" id="CLU_033323_12_2_9"/>
<sequence length="190" mass="22095">MRFKFCYNHFMNNTYYFIRHAHSNYTPDEINRPLSDKGRESLAQLEFLADKPITAIYSSPYRRAIQTVDPLAQSLKLAIQTDKRLIERKLSSQAIADQDFEEALMQLWSQPTFSFVGGESNQQAQQRTLAFLHELESKHQNEKIIISSHGNLICILLSAFDSSIDYNFWHNLPMPDVLVLDKNEKITRLL</sequence>
<dbReference type="Gene3D" id="3.40.50.1240">
    <property type="entry name" value="Phosphoglycerate mutase-like"/>
    <property type="match status" value="1"/>
</dbReference>
<dbReference type="InterPro" id="IPR013078">
    <property type="entry name" value="His_Pase_superF_clade-1"/>
</dbReference>
<dbReference type="CDD" id="cd07067">
    <property type="entry name" value="HP_PGM_like"/>
    <property type="match status" value="1"/>
</dbReference>
<dbReference type="EMBL" id="AEXW01000007">
    <property type="protein sequence ID" value="EGD31245.1"/>
    <property type="molecule type" value="Genomic_DNA"/>
</dbReference>
<evidence type="ECO:0000313" key="2">
    <source>
        <dbReference type="Proteomes" id="UP000003351"/>
    </source>
</evidence>
<dbReference type="Proteomes" id="UP000003351">
    <property type="component" value="Unassembled WGS sequence"/>
</dbReference>